<evidence type="ECO:0000313" key="3">
    <source>
        <dbReference type="Proteomes" id="UP000636453"/>
    </source>
</evidence>
<feature type="region of interest" description="Disordered" evidence="1">
    <location>
        <begin position="257"/>
        <end position="280"/>
    </location>
</feature>
<dbReference type="Proteomes" id="UP000636453">
    <property type="component" value="Unassembled WGS sequence"/>
</dbReference>
<gene>
    <name evidence="2" type="ORF">GCM10007167_27650</name>
</gene>
<accession>A0A919DG07</accession>
<name>A0A919DG07_9GAMM</name>
<proteinExistence type="predicted"/>
<evidence type="ECO:0000313" key="2">
    <source>
        <dbReference type="EMBL" id="GHE44394.1"/>
    </source>
</evidence>
<keyword evidence="3" id="KW-1185">Reference proteome</keyword>
<evidence type="ECO:0000256" key="1">
    <source>
        <dbReference type="SAM" id="MobiDB-lite"/>
    </source>
</evidence>
<protein>
    <recommendedName>
        <fullName evidence="4">Glycine zipper domain-containing protein</fullName>
    </recommendedName>
</protein>
<reference evidence="2" key="2">
    <citation type="submission" date="2020-09" db="EMBL/GenBank/DDBJ databases">
        <authorList>
            <person name="Sun Q."/>
            <person name="Kim S."/>
        </authorList>
    </citation>
    <scope>NUCLEOTIDE SEQUENCE</scope>
    <source>
        <strain evidence="2">KCTC 32020</strain>
    </source>
</reference>
<sequence length="280" mass="31403">MNHTPNEPRDLNRDPITGAPGAHPLGVGVGGVAGGAVAGALAGTVFGPLGTLIGAGVGVVAGAAAGKAVAERIDPTGEIDYWREAHRSREYVKPDRDFERDYRPAYEYGIGARERHRDRDWQEVERDLGSQWPHARATSQLDWDDARHAARDAWERTDRTYRTYGAGDRYFASRFEHSPYRSSEESFDDYRPAYRYGMQARSRYGERDWDDRLEAELREGWERIKGGSRLTWERAKHAVREAFHTREDEYLGAEWTETGLGAPTTGTTRSGIGPGTDRGF</sequence>
<comment type="caution">
    <text evidence="2">The sequence shown here is derived from an EMBL/GenBank/DDBJ whole genome shotgun (WGS) entry which is preliminary data.</text>
</comment>
<dbReference type="AlphaFoldDB" id="A0A919DG07"/>
<dbReference type="RefSeq" id="WP_386112850.1">
    <property type="nucleotide sequence ID" value="NZ_BNCF01000023.1"/>
</dbReference>
<reference evidence="2" key="1">
    <citation type="journal article" date="2014" name="Int. J. Syst. Evol. Microbiol.">
        <title>Complete genome sequence of Corynebacterium casei LMG S-19264T (=DSM 44701T), isolated from a smear-ripened cheese.</title>
        <authorList>
            <consortium name="US DOE Joint Genome Institute (JGI-PGF)"/>
            <person name="Walter F."/>
            <person name="Albersmeier A."/>
            <person name="Kalinowski J."/>
            <person name="Ruckert C."/>
        </authorList>
    </citation>
    <scope>NUCLEOTIDE SEQUENCE</scope>
    <source>
        <strain evidence="2">KCTC 32020</strain>
    </source>
</reference>
<dbReference type="EMBL" id="BNCF01000023">
    <property type="protein sequence ID" value="GHE44394.1"/>
    <property type="molecule type" value="Genomic_DNA"/>
</dbReference>
<evidence type="ECO:0008006" key="4">
    <source>
        <dbReference type="Google" id="ProtNLM"/>
    </source>
</evidence>
<organism evidence="2 3">
    <name type="scientific">Vulcaniibacterium thermophilum</name>
    <dbReference type="NCBI Taxonomy" id="1169913"/>
    <lineage>
        <taxon>Bacteria</taxon>
        <taxon>Pseudomonadati</taxon>
        <taxon>Pseudomonadota</taxon>
        <taxon>Gammaproteobacteria</taxon>
        <taxon>Lysobacterales</taxon>
        <taxon>Lysobacteraceae</taxon>
        <taxon>Vulcaniibacterium</taxon>
    </lineage>
</organism>